<dbReference type="InterPro" id="IPR034829">
    <property type="entry name" value="DnaD-like_sf"/>
</dbReference>
<dbReference type="SUPFAM" id="SSF158499">
    <property type="entry name" value="DnaD domain-like"/>
    <property type="match status" value="1"/>
</dbReference>
<dbReference type="EMBL" id="JANJZL010000001">
    <property type="protein sequence ID" value="MCR2042671.1"/>
    <property type="molecule type" value="Genomic_DNA"/>
</dbReference>
<protein>
    <submittedName>
        <fullName evidence="1">Uncharacterized protein</fullName>
    </submittedName>
</protein>
<comment type="caution">
    <text evidence="1">The sequence shown here is derived from an EMBL/GenBank/DDBJ whole genome shotgun (WGS) entry which is preliminary data.</text>
</comment>
<evidence type="ECO:0000313" key="1">
    <source>
        <dbReference type="EMBL" id="MCR2042671.1"/>
    </source>
</evidence>
<dbReference type="RefSeq" id="WP_042681890.1">
    <property type="nucleotide sequence ID" value="NZ_CABKTM010000043.1"/>
</dbReference>
<organism evidence="1 2">
    <name type="scientific">Anaerosalibacter massiliensis</name>
    <dbReference type="NCBI Taxonomy" id="1347392"/>
    <lineage>
        <taxon>Bacteria</taxon>
        <taxon>Bacillati</taxon>
        <taxon>Bacillota</taxon>
        <taxon>Tissierellia</taxon>
        <taxon>Tissierellales</taxon>
        <taxon>Sporanaerobacteraceae</taxon>
        <taxon>Anaerosalibacter</taxon>
    </lineage>
</organism>
<sequence length="73" mass="8564">MYDENLKNIVRLLEENMGVIPPILIDEIYEYSKIFSLQMFSEAIKIAVGNKSRRVPYVLGILICSRNFKKLER</sequence>
<proteinExistence type="predicted"/>
<dbReference type="AlphaFoldDB" id="A0A9X2MFK4"/>
<dbReference type="Gene3D" id="1.10.10.630">
    <property type="entry name" value="DnaD domain-like"/>
    <property type="match status" value="1"/>
</dbReference>
<reference evidence="1" key="1">
    <citation type="submission" date="2022-07" db="EMBL/GenBank/DDBJ databases">
        <title>Enhanced cultured diversity of the mouse gut microbiota enables custom-made synthetic communities.</title>
        <authorList>
            <person name="Afrizal A."/>
        </authorList>
    </citation>
    <scope>NUCLEOTIDE SEQUENCE</scope>
    <source>
        <strain evidence="1">DSM 29482</strain>
    </source>
</reference>
<keyword evidence="2" id="KW-1185">Reference proteome</keyword>
<gene>
    <name evidence="1" type="ORF">NSA23_00940</name>
</gene>
<dbReference type="OrthoDB" id="1652900at2"/>
<evidence type="ECO:0000313" key="2">
    <source>
        <dbReference type="Proteomes" id="UP001142078"/>
    </source>
</evidence>
<accession>A0A9X2MFK4</accession>
<name>A0A9X2MFK4_9FIRM</name>
<dbReference type="Proteomes" id="UP001142078">
    <property type="component" value="Unassembled WGS sequence"/>
</dbReference>